<dbReference type="OrthoDB" id="10261563at2759"/>
<dbReference type="AlphaFoldDB" id="A0A1Q3A1D6"/>
<protein>
    <recommendedName>
        <fullName evidence="2">WKF domain-containing protein</fullName>
    </recommendedName>
</protein>
<accession>A0A1Q3A1D6</accession>
<dbReference type="InterPro" id="IPR019327">
    <property type="entry name" value="WKF"/>
</dbReference>
<feature type="region of interest" description="Disordered" evidence="1">
    <location>
        <begin position="1"/>
        <end position="85"/>
    </location>
</feature>
<name>A0A1Q3A1D6_ZYGRO</name>
<sequence length="289" mass="34360">MSEHVPAWKRITIKKNQQRDSTNANEEDDDPLNITTHLATGSLTKKQKQKIIRGEDREDTDLPSNKKTKSDKKKEKLPREERDARKQNVLKDQLRYLIDFYLNKVNPKNLPDSLSSLTNVRNNYSEKFNNDDQDDDDNSSESEVIDIWKFSKQKQNWLIKHFFNAEEIPVEYDELLLSYFKELKSPAIKDRVTAVCKANVSQWNEYIDQQDEKMRRIVEGEEEQEVTKEDDAKEHDTKEDDMKEKEEKKKEEEELTPPDKRVVKRSQELLKLWQVEPLIELKRFNDDAF</sequence>
<feature type="compositionally biased region" description="Polar residues" evidence="1">
    <location>
        <begin position="33"/>
        <end position="44"/>
    </location>
</feature>
<evidence type="ECO:0000259" key="2">
    <source>
        <dbReference type="Pfam" id="PF10180"/>
    </source>
</evidence>
<feature type="region of interest" description="Disordered" evidence="1">
    <location>
        <begin position="219"/>
        <end position="260"/>
    </location>
</feature>
<dbReference type="Proteomes" id="UP000187013">
    <property type="component" value="Unassembled WGS sequence"/>
</dbReference>
<dbReference type="PANTHER" id="PTHR22306:SF2">
    <property type="entry name" value="CHROMOSOME 7 OPEN READING FRAME 50"/>
    <property type="match status" value="1"/>
</dbReference>
<dbReference type="PANTHER" id="PTHR22306">
    <property type="entry name" value="CHROMOSOME 7 OPEN READING FRAME 50"/>
    <property type="match status" value="1"/>
</dbReference>
<evidence type="ECO:0000256" key="1">
    <source>
        <dbReference type="SAM" id="MobiDB-lite"/>
    </source>
</evidence>
<dbReference type="Pfam" id="PF10180">
    <property type="entry name" value="WKF"/>
    <property type="match status" value="1"/>
</dbReference>
<feature type="compositionally biased region" description="Basic and acidic residues" evidence="1">
    <location>
        <begin position="72"/>
        <end position="85"/>
    </location>
</feature>
<dbReference type="eggNOG" id="KOG4829">
    <property type="taxonomic scope" value="Eukaryota"/>
</dbReference>
<comment type="caution">
    <text evidence="3">The sequence shown here is derived from an EMBL/GenBank/DDBJ whole genome shotgun (WGS) entry which is preliminary data.</text>
</comment>
<evidence type="ECO:0000313" key="4">
    <source>
        <dbReference type="Proteomes" id="UP000187013"/>
    </source>
</evidence>
<organism evidence="3 4">
    <name type="scientific">Zygosaccharomyces rouxii</name>
    <dbReference type="NCBI Taxonomy" id="4956"/>
    <lineage>
        <taxon>Eukaryota</taxon>
        <taxon>Fungi</taxon>
        <taxon>Dikarya</taxon>
        <taxon>Ascomycota</taxon>
        <taxon>Saccharomycotina</taxon>
        <taxon>Saccharomycetes</taxon>
        <taxon>Saccharomycetales</taxon>
        <taxon>Saccharomycetaceae</taxon>
        <taxon>Zygosaccharomyces</taxon>
    </lineage>
</organism>
<evidence type="ECO:0000313" key="3">
    <source>
        <dbReference type="EMBL" id="GAV49511.1"/>
    </source>
</evidence>
<reference evidence="3 4" key="1">
    <citation type="submission" date="2016-08" db="EMBL/GenBank/DDBJ databases">
        <title>Draft genome sequence of allopolyploid Zygosaccharomyces rouxii.</title>
        <authorList>
            <person name="Watanabe J."/>
            <person name="Uehara K."/>
            <person name="Mogi Y."/>
            <person name="Tsukioka Y."/>
        </authorList>
    </citation>
    <scope>NUCLEOTIDE SEQUENCE [LARGE SCALE GENOMIC DNA]</scope>
    <source>
        <strain evidence="3 4">NBRC 110957</strain>
    </source>
</reference>
<proteinExistence type="predicted"/>
<gene>
    <name evidence="3" type="ORF">ZYGR_0P01550</name>
</gene>
<feature type="domain" description="WKF" evidence="2">
    <location>
        <begin position="96"/>
        <end position="197"/>
    </location>
</feature>
<dbReference type="EMBL" id="BDGX01000016">
    <property type="protein sequence ID" value="GAV49511.1"/>
    <property type="molecule type" value="Genomic_DNA"/>
</dbReference>